<comment type="caution">
    <text evidence="1">The sequence shown here is derived from an EMBL/GenBank/DDBJ whole genome shotgun (WGS) entry which is preliminary data.</text>
</comment>
<sequence>MTTVAQIVARSLRLLRVVDSNEAPEAEDFETARIALNGMMRRWEANGLALGWQPVETLAETLPAPAEAEQAIAYNLALILRPEYGANLEPDVVQTANEGLAELRRDMLVANPLVLRQRLPGCGRYNIYTDEYEG</sequence>
<dbReference type="RefSeq" id="WP_145958274.1">
    <property type="nucleotide sequence ID" value="NZ_OCZC01000058.1"/>
</dbReference>
<dbReference type="Pfam" id="PF11650">
    <property type="entry name" value="P22_Tail-4"/>
    <property type="match status" value="1"/>
</dbReference>
<dbReference type="InterPro" id="IPR020362">
    <property type="entry name" value="Tail_accessory_Gp4"/>
</dbReference>
<organism evidence="1 2">
    <name type="scientific">Xanthomonas campestris pv. phaseoli</name>
    <dbReference type="NCBI Taxonomy" id="317013"/>
    <lineage>
        <taxon>Bacteria</taxon>
        <taxon>Pseudomonadati</taxon>
        <taxon>Pseudomonadota</taxon>
        <taxon>Gammaproteobacteria</taxon>
        <taxon>Lysobacterales</taxon>
        <taxon>Lysobacteraceae</taxon>
        <taxon>Xanthomonas</taxon>
    </lineage>
</organism>
<dbReference type="InterPro" id="IPR038258">
    <property type="entry name" value="Gp4_sf"/>
</dbReference>
<dbReference type="Proteomes" id="UP000234345">
    <property type="component" value="Unassembled WGS sequence"/>
</dbReference>
<evidence type="ECO:0000313" key="2">
    <source>
        <dbReference type="Proteomes" id="UP000234345"/>
    </source>
</evidence>
<reference evidence="1 2" key="1">
    <citation type="submission" date="2017-10" db="EMBL/GenBank/DDBJ databases">
        <authorList>
            <person name="Regsiter A."/>
            <person name="William W."/>
        </authorList>
    </citation>
    <scope>NUCLEOTIDE SEQUENCE [LARGE SCALE GENOMIC DNA]</scope>
    <source>
        <strain evidence="1 2">CFBP6991</strain>
    </source>
</reference>
<dbReference type="EMBL" id="OCZC01000058">
    <property type="protein sequence ID" value="SOO23977.1"/>
    <property type="molecule type" value="Genomic_DNA"/>
</dbReference>
<evidence type="ECO:0000313" key="1">
    <source>
        <dbReference type="EMBL" id="SOO23977.1"/>
    </source>
</evidence>
<proteinExistence type="predicted"/>
<dbReference type="Gene3D" id="1.10.3230.20">
    <property type="entry name" value="P22 tail accessory factor (Gp4)"/>
    <property type="match status" value="1"/>
</dbReference>
<protein>
    <submittedName>
        <fullName evidence="1">DNA stabilization protein</fullName>
    </submittedName>
</protein>
<accession>A0A7Z7IYL3</accession>
<gene>
    <name evidence="1" type="ORF">XFF6991_310147</name>
</gene>
<name>A0A7Z7IYL3_XANCH</name>
<dbReference type="AlphaFoldDB" id="A0A7Z7IYL3"/>